<keyword evidence="1" id="KW-1133">Transmembrane helix</keyword>
<comment type="caution">
    <text evidence="2">The sequence shown here is derived from an EMBL/GenBank/DDBJ whole genome shotgun (WGS) entry which is preliminary data.</text>
</comment>
<evidence type="ECO:0000313" key="3">
    <source>
        <dbReference type="Proteomes" id="UP000652354"/>
    </source>
</evidence>
<dbReference type="EMBL" id="BONR01000005">
    <property type="protein sequence ID" value="GIG55424.1"/>
    <property type="molecule type" value="Genomic_DNA"/>
</dbReference>
<feature type="transmembrane region" description="Helical" evidence="1">
    <location>
        <begin position="154"/>
        <end position="176"/>
    </location>
</feature>
<organism evidence="2 3">
    <name type="scientific">Demequina activiva</name>
    <dbReference type="NCBI Taxonomy" id="1582364"/>
    <lineage>
        <taxon>Bacteria</taxon>
        <taxon>Bacillati</taxon>
        <taxon>Actinomycetota</taxon>
        <taxon>Actinomycetes</taxon>
        <taxon>Micrococcales</taxon>
        <taxon>Demequinaceae</taxon>
        <taxon>Demequina</taxon>
    </lineage>
</organism>
<keyword evidence="1" id="KW-0472">Membrane</keyword>
<dbReference type="Proteomes" id="UP000652354">
    <property type="component" value="Unassembled WGS sequence"/>
</dbReference>
<accession>A0A919Q4I7</accession>
<name>A0A919Q4I7_9MICO</name>
<feature type="transmembrane region" description="Helical" evidence="1">
    <location>
        <begin position="183"/>
        <end position="207"/>
    </location>
</feature>
<feature type="transmembrane region" description="Helical" evidence="1">
    <location>
        <begin position="17"/>
        <end position="42"/>
    </location>
</feature>
<feature type="transmembrane region" description="Helical" evidence="1">
    <location>
        <begin position="67"/>
        <end position="88"/>
    </location>
</feature>
<proteinExistence type="predicted"/>
<feature type="transmembrane region" description="Helical" evidence="1">
    <location>
        <begin position="109"/>
        <end position="142"/>
    </location>
</feature>
<dbReference type="AlphaFoldDB" id="A0A919Q4I7"/>
<evidence type="ECO:0000256" key="1">
    <source>
        <dbReference type="SAM" id="Phobius"/>
    </source>
</evidence>
<keyword evidence="1" id="KW-0812">Transmembrane</keyword>
<evidence type="ECO:0000313" key="2">
    <source>
        <dbReference type="EMBL" id="GIG55424.1"/>
    </source>
</evidence>
<protein>
    <submittedName>
        <fullName evidence="2">ABC transporter permease</fullName>
    </submittedName>
</protein>
<feature type="transmembrane region" description="Helical" evidence="1">
    <location>
        <begin position="243"/>
        <end position="265"/>
    </location>
</feature>
<dbReference type="Pfam" id="PF12730">
    <property type="entry name" value="ABC2_membrane_4"/>
    <property type="match status" value="1"/>
</dbReference>
<keyword evidence="3" id="KW-1185">Reference proteome</keyword>
<sequence>MSAAITSELRKLRSTRLWWVLLISMAVGVAFITGSIAFSFAFADELGGTSATGEPVMMDPLETARTVYSLPVSFGYVFPVILGALAVTSEFRHRTIDTTLLLAPSRARVIAAKFIAVLPFALLYGVVGMASGVAVGAGALMLGGEPTGLDSVEVWQMLGMSVVALTVWGVVGVGFGSALTNQVVVIVVLLGWTQLVEPIVRVALAFIEPVAGAAKFLPGAAGEAMAGASFYTSVGAGDLLSPWAGFAVLLGYAAIAGVIGWLVTFRRDIA</sequence>
<dbReference type="RefSeq" id="WP_203656891.1">
    <property type="nucleotide sequence ID" value="NZ_BONR01000005.1"/>
</dbReference>
<reference evidence="2" key="1">
    <citation type="submission" date="2021-01" db="EMBL/GenBank/DDBJ databases">
        <title>Whole genome shotgun sequence of Demequina activiva NBRC 110675.</title>
        <authorList>
            <person name="Komaki H."/>
            <person name="Tamura T."/>
        </authorList>
    </citation>
    <scope>NUCLEOTIDE SEQUENCE</scope>
    <source>
        <strain evidence="2">NBRC 110675</strain>
    </source>
</reference>
<gene>
    <name evidence="2" type="ORF">Dac01nite_21760</name>
</gene>